<proteinExistence type="predicted"/>
<dbReference type="OrthoDB" id="9815017at2"/>
<dbReference type="RefSeq" id="WP_124977775.1">
    <property type="nucleotide sequence ID" value="NZ_BFFP01000036.1"/>
</dbReference>
<protein>
    <submittedName>
        <fullName evidence="2">Uncharacterized protein</fullName>
    </submittedName>
</protein>
<evidence type="ECO:0000256" key="1">
    <source>
        <dbReference type="SAM" id="MobiDB-lite"/>
    </source>
</evidence>
<gene>
    <name evidence="2" type="ORF">LFYK43_19140</name>
</gene>
<sequence length="66" mass="7619">MDNSTRILLGIKDPNLQPDPKFPEMVTEGIHQGEIFTDGTPFEYSRNRHRYDHGGIVVYHPERPTP</sequence>
<organism evidence="2 3">
    <name type="scientific">Ligilactobacillus salitolerans</name>
    <dbReference type="NCBI Taxonomy" id="1808352"/>
    <lineage>
        <taxon>Bacteria</taxon>
        <taxon>Bacillati</taxon>
        <taxon>Bacillota</taxon>
        <taxon>Bacilli</taxon>
        <taxon>Lactobacillales</taxon>
        <taxon>Lactobacillaceae</taxon>
        <taxon>Ligilactobacillus</taxon>
    </lineage>
</organism>
<feature type="region of interest" description="Disordered" evidence="1">
    <location>
        <begin position="1"/>
        <end position="23"/>
    </location>
</feature>
<comment type="caution">
    <text evidence="2">The sequence shown here is derived from an EMBL/GenBank/DDBJ whole genome shotgun (WGS) entry which is preliminary data.</text>
</comment>
<reference evidence="2 3" key="1">
    <citation type="journal article" date="2019" name="Int. J. Syst. Evol. Microbiol.">
        <title>Lactobacillus salitolerans sp. nov., a novel lactic acid bacterium isolated from spent mushroom substrates.</title>
        <authorList>
            <person name="Tohno M."/>
            <person name="Tanizawa Y."/>
            <person name="Kojima Y."/>
            <person name="Sakamoto M."/>
            <person name="Nakamura Y."/>
            <person name="Ohkuma M."/>
            <person name="Kobayashi H."/>
        </authorList>
    </citation>
    <scope>NUCLEOTIDE SEQUENCE [LARGE SCALE GENOMIC DNA]</scope>
    <source>
        <strain evidence="2 3">YK43</strain>
    </source>
</reference>
<dbReference type="EMBL" id="BFFP01000036">
    <property type="protein sequence ID" value="GBG95455.1"/>
    <property type="molecule type" value="Genomic_DNA"/>
</dbReference>
<dbReference type="Proteomes" id="UP000286848">
    <property type="component" value="Unassembled WGS sequence"/>
</dbReference>
<accession>A0A401IVB8</accession>
<evidence type="ECO:0000313" key="2">
    <source>
        <dbReference type="EMBL" id="GBG95455.1"/>
    </source>
</evidence>
<keyword evidence="3" id="KW-1185">Reference proteome</keyword>
<dbReference type="AlphaFoldDB" id="A0A401IVB8"/>
<name>A0A401IVB8_9LACO</name>
<evidence type="ECO:0000313" key="3">
    <source>
        <dbReference type="Proteomes" id="UP000286848"/>
    </source>
</evidence>